<sequence>MSYLKWFSGGKDRKEEAVTILELLIASHSKGNNPSQTFIKVLCQYRDELQSNGTSVPLILSLLNVEIASVLKEEKISMTPQESNYLKQLRAISNIRYGY</sequence>
<dbReference type="InterPro" id="IPR053739">
    <property type="entry name" value="Bact_Immunity_Domain_sf"/>
</dbReference>
<accession>A0A1L8MPY6</accession>
<dbReference type="STRING" id="1856638.A9Q68_04540"/>
<dbReference type="Gene3D" id="1.20.1440.140">
    <property type="match status" value="1"/>
</dbReference>
<reference evidence="2" key="1">
    <citation type="submission" date="2016-06" db="EMBL/GenBank/DDBJ databases">
        <authorList>
            <person name="de Vries S.P.W."/>
            <person name="Hadjirin N.F."/>
            <person name="Lay E.M."/>
            <person name="Zadoks R.N."/>
            <person name="Peacock S.J."/>
            <person name="Parkhill J."/>
            <person name="Grant A.J."/>
            <person name="Mcdougall S."/>
            <person name="Holmes M.A."/>
        </authorList>
    </citation>
    <scope>NUCLEOTIDE SEQUENCE [LARGE SCALE GENOMIC DNA]</scope>
    <source>
        <strain evidence="2">NZ1587</strain>
    </source>
</reference>
<gene>
    <name evidence="1" type="ORF">A9Q68_04540</name>
</gene>
<dbReference type="RefSeq" id="WP_071793517.1">
    <property type="nucleotide sequence ID" value="NZ_LZDD01000001.1"/>
</dbReference>
<protein>
    <submittedName>
        <fullName evidence="1">Bacteriocin immunity protein</fullName>
    </submittedName>
</protein>
<dbReference type="InterPro" id="IPR015046">
    <property type="entry name" value="LciA_Immunity-like"/>
</dbReference>
<comment type="caution">
    <text evidence="1">The sequence shown here is derived from an EMBL/GenBank/DDBJ whole genome shotgun (WGS) entry which is preliminary data.</text>
</comment>
<dbReference type="OrthoDB" id="2135506at2"/>
<dbReference type="Pfam" id="PF08951">
    <property type="entry name" value="EntA_Immun"/>
    <property type="match status" value="1"/>
</dbReference>
<keyword evidence="2" id="KW-1185">Reference proteome</keyword>
<evidence type="ECO:0000313" key="2">
    <source>
        <dbReference type="Proteomes" id="UP000182015"/>
    </source>
</evidence>
<name>A0A1L8MPY6_9STRE</name>
<dbReference type="GO" id="GO:0030153">
    <property type="term" value="P:bacteriocin immunity"/>
    <property type="evidence" value="ECO:0007669"/>
    <property type="project" value="InterPro"/>
</dbReference>
<proteinExistence type="predicted"/>
<dbReference type="EMBL" id="LZDD01000001">
    <property type="protein sequence ID" value="OJF72818.1"/>
    <property type="molecule type" value="Genomic_DNA"/>
</dbReference>
<dbReference type="Proteomes" id="UP000182015">
    <property type="component" value="Unassembled WGS sequence"/>
</dbReference>
<dbReference type="AlphaFoldDB" id="A0A1L8MPY6"/>
<evidence type="ECO:0000313" key="1">
    <source>
        <dbReference type="EMBL" id="OJF72818.1"/>
    </source>
</evidence>
<organism evidence="1 2">
    <name type="scientific">Streptococcus bovimastitidis</name>
    <dbReference type="NCBI Taxonomy" id="1856638"/>
    <lineage>
        <taxon>Bacteria</taxon>
        <taxon>Bacillati</taxon>
        <taxon>Bacillota</taxon>
        <taxon>Bacilli</taxon>
        <taxon>Lactobacillales</taxon>
        <taxon>Streptococcaceae</taxon>
        <taxon>Streptococcus</taxon>
    </lineage>
</organism>